<name>A0A7V4CH20_UNCW3</name>
<evidence type="ECO:0000256" key="1">
    <source>
        <dbReference type="ARBA" id="ARBA00022741"/>
    </source>
</evidence>
<dbReference type="PROSITE" id="PS50893">
    <property type="entry name" value="ABC_TRANSPORTER_2"/>
    <property type="match status" value="1"/>
</dbReference>
<sequence length="283" mass="32334">MGCWGSLVQIQSPRYLFIKVNRLLEIKDIFVNYGKEEILKGISLNIQKDEKVILLGPNGSGKTTLVKTILGLLKIKNGSIKIFGKEIENIRGETRLATNYPPVYSLFSINLRDLFDLYIHLKAGDLEYAKTLLENLGLKNVWKKKLHQLSAGQQILVCNILAIASNPELLILDEPFENVDPARREKILNLILNYKGTVLLITHQLSVLGYFPNYSLYFIFEGKLYGPLQPLEKILETYIHLKDLENPLLVIEVGGKKIYLSDKLGDYKLKDFIDITRIYEILI</sequence>
<dbReference type="Pfam" id="PF00005">
    <property type="entry name" value="ABC_tran"/>
    <property type="match status" value="1"/>
</dbReference>
<comment type="caution">
    <text evidence="4">The sequence shown here is derived from an EMBL/GenBank/DDBJ whole genome shotgun (WGS) entry which is preliminary data.</text>
</comment>
<dbReference type="AlphaFoldDB" id="A0A7V4CH20"/>
<keyword evidence="1" id="KW-0547">Nucleotide-binding</keyword>
<evidence type="ECO:0000259" key="3">
    <source>
        <dbReference type="PROSITE" id="PS50893"/>
    </source>
</evidence>
<dbReference type="InterPro" id="IPR027417">
    <property type="entry name" value="P-loop_NTPase"/>
</dbReference>
<dbReference type="InterPro" id="IPR003593">
    <property type="entry name" value="AAA+_ATPase"/>
</dbReference>
<accession>A0A7V4CH20</accession>
<dbReference type="EMBL" id="DTBX01000009">
    <property type="protein sequence ID" value="HGQ54871.1"/>
    <property type="molecule type" value="Genomic_DNA"/>
</dbReference>
<proteinExistence type="predicted"/>
<dbReference type="PANTHER" id="PTHR43850:SF2">
    <property type="entry name" value="ABC TRANSPORTER ATP-BINDING PROTEIN MA_4021-RELATED"/>
    <property type="match status" value="1"/>
</dbReference>
<evidence type="ECO:0000313" key="4">
    <source>
        <dbReference type="EMBL" id="HGQ54871.1"/>
    </source>
</evidence>
<reference evidence="4" key="1">
    <citation type="journal article" date="2020" name="mSystems">
        <title>Genome- and Community-Level Interaction Insights into Carbon Utilization and Element Cycling Functions of Hydrothermarchaeota in Hydrothermal Sediment.</title>
        <authorList>
            <person name="Zhou Z."/>
            <person name="Liu Y."/>
            <person name="Xu W."/>
            <person name="Pan J."/>
            <person name="Luo Z.H."/>
            <person name="Li M."/>
        </authorList>
    </citation>
    <scope>NUCLEOTIDE SEQUENCE [LARGE SCALE GENOMIC DNA]</scope>
    <source>
        <strain evidence="4">SpSt-655</strain>
    </source>
</reference>
<dbReference type="Gene3D" id="3.40.50.300">
    <property type="entry name" value="P-loop containing nucleotide triphosphate hydrolases"/>
    <property type="match status" value="1"/>
</dbReference>
<dbReference type="SMART" id="SM00382">
    <property type="entry name" value="AAA"/>
    <property type="match status" value="1"/>
</dbReference>
<dbReference type="GO" id="GO:0016887">
    <property type="term" value="F:ATP hydrolysis activity"/>
    <property type="evidence" value="ECO:0007669"/>
    <property type="project" value="InterPro"/>
</dbReference>
<gene>
    <name evidence="4" type="ORF">ENU28_00215</name>
</gene>
<feature type="domain" description="ABC transporter" evidence="3">
    <location>
        <begin position="24"/>
        <end position="244"/>
    </location>
</feature>
<dbReference type="GO" id="GO:0005524">
    <property type="term" value="F:ATP binding"/>
    <property type="evidence" value="ECO:0007669"/>
    <property type="project" value="UniProtKB-KW"/>
</dbReference>
<protein>
    <submittedName>
        <fullName evidence="4">ATP-binding cassette domain-containing protein</fullName>
    </submittedName>
</protein>
<keyword evidence="2 4" id="KW-0067">ATP-binding</keyword>
<dbReference type="PANTHER" id="PTHR43850">
    <property type="entry name" value="ABC TRANSPORTER ATP-BINDING PROTEIN MA_4021-RELATED"/>
    <property type="match status" value="1"/>
</dbReference>
<organism evidence="4">
    <name type="scientific">candidate division WOR-3 bacterium</name>
    <dbReference type="NCBI Taxonomy" id="2052148"/>
    <lineage>
        <taxon>Bacteria</taxon>
        <taxon>Bacteria division WOR-3</taxon>
    </lineage>
</organism>
<dbReference type="SUPFAM" id="SSF52540">
    <property type="entry name" value="P-loop containing nucleoside triphosphate hydrolases"/>
    <property type="match status" value="1"/>
</dbReference>
<dbReference type="InterPro" id="IPR003439">
    <property type="entry name" value="ABC_transporter-like_ATP-bd"/>
</dbReference>
<evidence type="ECO:0000256" key="2">
    <source>
        <dbReference type="ARBA" id="ARBA00022840"/>
    </source>
</evidence>